<evidence type="ECO:0000313" key="5">
    <source>
        <dbReference type="Proteomes" id="UP000831607"/>
    </source>
</evidence>
<dbReference type="CDD" id="cd06558">
    <property type="entry name" value="crotonase-like"/>
    <property type="match status" value="1"/>
</dbReference>
<dbReference type="SUPFAM" id="SSF52096">
    <property type="entry name" value="ClpP/crotonase"/>
    <property type="match status" value="1"/>
</dbReference>
<dbReference type="EMBL" id="CP063982">
    <property type="protein sequence ID" value="UOD49928.1"/>
    <property type="molecule type" value="Genomic_DNA"/>
</dbReference>
<proteinExistence type="inferred from homology"/>
<keyword evidence="2" id="KW-0456">Lyase</keyword>
<sequence>MAQAHPTDGMPQLTLDGPVAIIEFCRPTVANRLSPNDLEVLNAHIQTVDQNPEILVLLLKAQGKYFCSGYDIGALGQSSAPSSLYFGQTVDRLEQARPVTVAMIQGGIYGGGTDLALACDFRIGSFDCNMFMPATRLGLHFYPGGLRRYVTRLGIDQAKRLFLTAEKIDASEMLRIGFLTDLVPATELGIKTQALLETLTQMAPIPLLGVKSHLNQIANNDMDFQAIEALVRQSERSEDLLEGARAFKERRPPKFSGR</sequence>
<dbReference type="Gene3D" id="3.90.226.10">
    <property type="entry name" value="2-enoyl-CoA Hydratase, Chain A, domain 1"/>
    <property type="match status" value="1"/>
</dbReference>
<evidence type="ECO:0000313" key="4">
    <source>
        <dbReference type="EMBL" id="UOD49928.1"/>
    </source>
</evidence>
<evidence type="ECO:0000256" key="1">
    <source>
        <dbReference type="ARBA" id="ARBA00005254"/>
    </source>
</evidence>
<dbReference type="InterPro" id="IPR029045">
    <property type="entry name" value="ClpP/crotonase-like_dom_sf"/>
</dbReference>
<reference evidence="4 5" key="1">
    <citation type="submission" date="2020-11" db="EMBL/GenBank/DDBJ databases">
        <title>Algicoccus daihaiensis sp.nov., isolated from Daihai Lake in Inner Mongolia.</title>
        <authorList>
            <person name="Kai J."/>
        </authorList>
    </citation>
    <scope>NUCLEOTIDE SEQUENCE [LARGE SCALE GENOMIC DNA]</scope>
    <source>
        <strain evidence="5">f23</strain>
    </source>
</reference>
<dbReference type="PROSITE" id="PS00166">
    <property type="entry name" value="ENOYL_COA_HYDRATASE"/>
    <property type="match status" value="1"/>
</dbReference>
<dbReference type="Proteomes" id="UP000831607">
    <property type="component" value="Chromosome"/>
</dbReference>
<name>A0ABY4AIL7_9BURK</name>
<dbReference type="InterPro" id="IPR001753">
    <property type="entry name" value="Enoyl-CoA_hydra/iso"/>
</dbReference>
<dbReference type="PANTHER" id="PTHR11941:SF54">
    <property type="entry name" value="ENOYL-COA HYDRATASE, MITOCHONDRIAL"/>
    <property type="match status" value="1"/>
</dbReference>
<evidence type="ECO:0000256" key="3">
    <source>
        <dbReference type="RuleBase" id="RU003707"/>
    </source>
</evidence>
<gene>
    <name evidence="4" type="ORF">DHf2319_10840</name>
</gene>
<protein>
    <submittedName>
        <fullName evidence="4">Enoyl-CoA hydratase/isomerase family protein</fullName>
    </submittedName>
</protein>
<dbReference type="Pfam" id="PF00378">
    <property type="entry name" value="ECH_1"/>
    <property type="match status" value="1"/>
</dbReference>
<accession>A0ABY4AIL7</accession>
<dbReference type="Gene3D" id="1.10.12.10">
    <property type="entry name" value="Lyase 2-enoyl-coa Hydratase, Chain A, domain 2"/>
    <property type="match status" value="1"/>
</dbReference>
<organism evidence="4 5">
    <name type="scientific">Orrella daihaiensis</name>
    <dbReference type="NCBI Taxonomy" id="2782176"/>
    <lineage>
        <taxon>Bacteria</taxon>
        <taxon>Pseudomonadati</taxon>
        <taxon>Pseudomonadota</taxon>
        <taxon>Betaproteobacteria</taxon>
        <taxon>Burkholderiales</taxon>
        <taxon>Alcaligenaceae</taxon>
        <taxon>Orrella</taxon>
    </lineage>
</organism>
<dbReference type="InterPro" id="IPR014748">
    <property type="entry name" value="Enoyl-CoA_hydra_C"/>
</dbReference>
<keyword evidence="5" id="KW-1185">Reference proteome</keyword>
<dbReference type="RefSeq" id="WP_243478253.1">
    <property type="nucleotide sequence ID" value="NZ_CP063982.1"/>
</dbReference>
<dbReference type="PANTHER" id="PTHR11941">
    <property type="entry name" value="ENOYL-COA HYDRATASE-RELATED"/>
    <property type="match status" value="1"/>
</dbReference>
<comment type="similarity">
    <text evidence="1 3">Belongs to the enoyl-CoA hydratase/isomerase family.</text>
</comment>
<dbReference type="InterPro" id="IPR018376">
    <property type="entry name" value="Enoyl-CoA_hyd/isom_CS"/>
</dbReference>
<evidence type="ECO:0000256" key="2">
    <source>
        <dbReference type="ARBA" id="ARBA00023239"/>
    </source>
</evidence>